<dbReference type="InterPro" id="IPR015422">
    <property type="entry name" value="PyrdxlP-dep_Trfase_small"/>
</dbReference>
<dbReference type="Proteomes" id="UP001412239">
    <property type="component" value="Unassembled WGS sequence"/>
</dbReference>
<name>A0A292Q696_9PEZI</name>
<feature type="domain" description="UDP-N-acetylglucosamine 2-epimerase" evidence="1">
    <location>
        <begin position="404"/>
        <end position="750"/>
    </location>
</feature>
<gene>
    <name evidence="2" type="ORF">GSTUAT00001499001</name>
</gene>
<dbReference type="Gene3D" id="3.40.640.10">
    <property type="entry name" value="Type I PLP-dependent aspartate aminotransferase-like (Major domain)"/>
    <property type="match status" value="1"/>
</dbReference>
<dbReference type="Pfam" id="PF01041">
    <property type="entry name" value="DegT_DnrJ_EryC1"/>
    <property type="match status" value="1"/>
</dbReference>
<dbReference type="PANTHER" id="PTHR30244">
    <property type="entry name" value="TRANSAMINASE"/>
    <property type="match status" value="1"/>
</dbReference>
<evidence type="ECO:0000313" key="2">
    <source>
        <dbReference type="EMBL" id="CUS14448.1"/>
    </source>
</evidence>
<dbReference type="NCBIfam" id="TIGR04181">
    <property type="entry name" value="NHT_00031"/>
    <property type="match status" value="1"/>
</dbReference>
<dbReference type="GO" id="GO:0006047">
    <property type="term" value="P:UDP-N-acetylglucosamine metabolic process"/>
    <property type="evidence" value="ECO:0007669"/>
    <property type="project" value="InterPro"/>
</dbReference>
<dbReference type="AlphaFoldDB" id="A0A292Q696"/>
<dbReference type="GO" id="GO:0004553">
    <property type="term" value="F:hydrolase activity, hydrolyzing O-glycosyl compounds"/>
    <property type="evidence" value="ECO:0007669"/>
    <property type="project" value="InterPro"/>
</dbReference>
<keyword evidence="3" id="KW-1185">Reference proteome</keyword>
<dbReference type="InterPro" id="IPR003331">
    <property type="entry name" value="UDP_GlcNAc_Epimerase_2_dom"/>
</dbReference>
<dbReference type="CDD" id="cd03786">
    <property type="entry name" value="GTB_UDP-GlcNAc_2-Epimerase"/>
    <property type="match status" value="1"/>
</dbReference>
<dbReference type="Gene3D" id="3.40.50.2000">
    <property type="entry name" value="Glycogen Phosphorylase B"/>
    <property type="match status" value="2"/>
</dbReference>
<dbReference type="GO" id="GO:0030170">
    <property type="term" value="F:pyridoxal phosphate binding"/>
    <property type="evidence" value="ECO:0007669"/>
    <property type="project" value="TreeGrafter"/>
</dbReference>
<dbReference type="SUPFAM" id="SSF53756">
    <property type="entry name" value="UDP-Glycosyltransferase/glycogen phosphorylase"/>
    <property type="match status" value="1"/>
</dbReference>
<dbReference type="InterPro" id="IPR015424">
    <property type="entry name" value="PyrdxlP-dep_Trfase"/>
</dbReference>
<dbReference type="NCBIfam" id="TIGR03568">
    <property type="entry name" value="NeuC_NnaA"/>
    <property type="match status" value="1"/>
</dbReference>
<dbReference type="GO" id="GO:0000271">
    <property type="term" value="P:polysaccharide biosynthetic process"/>
    <property type="evidence" value="ECO:0007669"/>
    <property type="project" value="TreeGrafter"/>
</dbReference>
<dbReference type="CDD" id="cd00616">
    <property type="entry name" value="AHBA_syn"/>
    <property type="match status" value="1"/>
</dbReference>
<dbReference type="InterPro" id="IPR020004">
    <property type="entry name" value="UDP-GlcNAc_Epase"/>
</dbReference>
<proteinExistence type="predicted"/>
<dbReference type="InterPro" id="IPR015421">
    <property type="entry name" value="PyrdxlP-dep_Trfase_major"/>
</dbReference>
<organism evidence="2 3">
    <name type="scientific">Tuber aestivum</name>
    <name type="common">summer truffle</name>
    <dbReference type="NCBI Taxonomy" id="59557"/>
    <lineage>
        <taxon>Eukaryota</taxon>
        <taxon>Fungi</taxon>
        <taxon>Dikarya</taxon>
        <taxon>Ascomycota</taxon>
        <taxon>Pezizomycotina</taxon>
        <taxon>Pezizomycetes</taxon>
        <taxon>Pezizales</taxon>
        <taxon>Tuberaceae</taxon>
        <taxon>Tuber</taxon>
    </lineage>
</organism>
<dbReference type="InterPro" id="IPR000653">
    <property type="entry name" value="DegT/StrS_aminotransferase"/>
</dbReference>
<protein>
    <recommendedName>
        <fullName evidence="1">UDP-N-acetylglucosamine 2-epimerase domain-containing protein</fullName>
    </recommendedName>
</protein>
<dbReference type="Pfam" id="PF02350">
    <property type="entry name" value="Epimerase_2"/>
    <property type="match status" value="1"/>
</dbReference>
<dbReference type="GO" id="GO:0008483">
    <property type="term" value="F:transaminase activity"/>
    <property type="evidence" value="ECO:0007669"/>
    <property type="project" value="TreeGrafter"/>
</dbReference>
<evidence type="ECO:0000313" key="3">
    <source>
        <dbReference type="Proteomes" id="UP001412239"/>
    </source>
</evidence>
<dbReference type="Gene3D" id="3.90.1150.10">
    <property type="entry name" value="Aspartate Aminotransferase, domain 1"/>
    <property type="match status" value="1"/>
</dbReference>
<evidence type="ECO:0000259" key="1">
    <source>
        <dbReference type="Pfam" id="PF02350"/>
    </source>
</evidence>
<dbReference type="SUPFAM" id="SSF53383">
    <property type="entry name" value="PLP-dependent transferases"/>
    <property type="match status" value="1"/>
</dbReference>
<accession>A0A292Q696</accession>
<reference evidence="2" key="1">
    <citation type="submission" date="2015-10" db="EMBL/GenBank/DDBJ databases">
        <authorList>
            <person name="Regsiter A."/>
            <person name="william w."/>
        </authorList>
    </citation>
    <scope>NUCLEOTIDE SEQUENCE</scope>
    <source>
        <strain evidence="2">Montdore</strain>
    </source>
</reference>
<dbReference type="EMBL" id="LN890959">
    <property type="protein sequence ID" value="CUS14448.1"/>
    <property type="molecule type" value="Genomic_DNA"/>
</dbReference>
<dbReference type="InterPro" id="IPR026385">
    <property type="entry name" value="LegC-like"/>
</dbReference>
<dbReference type="PANTHER" id="PTHR30244:SF30">
    <property type="entry name" value="BLR5990 PROTEIN"/>
    <property type="match status" value="1"/>
</dbReference>
<sequence length="764" mass="83459">MLDSLVKFVREQYRTNEFIPLHAPIFGGNEKRYVNETIDSTFVSSVGAFVDRFERDMEAYTSSPRAVATVNGTAALHIALMLAGVKAGDLVLTQPLTFVATCNAIAYCGADPVFIDVDKHTLGLSPVAMERWLEDSAYLDDDGICRVKSDGRVIRACLPMHTFGHPVELDLLIQVCARWGMILVEDAAESLGSLYKGRHTGTFGAVGTLSFNGNKTITTGGGGMILTDEALGARAKHLTTTAKKAHPYEYVHDEVGYNYRLPNLNAALGCAQLEQLDSFVAAKRFLASRYQSFLEGGPLQFVVEPQGCRSNYWLNAVICEDLKQRDELLAFSNQAGVMTRPIWKLMSHLEAYSSCLQGDLTNALWLEQRVVNLPSSVVPELQRSVAVFTGTRAEYGLLYWLMKDIQASESMTLQVIVSGMHLSPEFGETWKGIDADGFTIDAKVEMLLSSDTDVGVVKSMGLGTLGFADALDRLRPDILIVLGDRFEALAIVQAALIMKIPVAHLHGGEITEGAYDDAIRHAITKMAFFHFVSTEPYRQRVIQMGESPERVFNVGAVGLDHLLRSPRMTLDELSQSLDFKLDRPFLLVTYHPVTLSEEDPIQSFNALLSALDQFPGHKVIITYPNADNGGRAIIPLLEEYAQRSPDRVKAIPSLGFRRYLSVVALADAVVGNSSSGIIEVPAFGVPTINIGARQAGRLSSASVINCSPDAKSIAGAVHLALTNVFAEACKQAVNPYGAGDAARCIVDVLERFNGEYHKSFHDLS</sequence>